<evidence type="ECO:0008006" key="3">
    <source>
        <dbReference type="Google" id="ProtNLM"/>
    </source>
</evidence>
<organism evidence="1 2">
    <name type="scientific">Actinomadura parmotrematis</name>
    <dbReference type="NCBI Taxonomy" id="2864039"/>
    <lineage>
        <taxon>Bacteria</taxon>
        <taxon>Bacillati</taxon>
        <taxon>Actinomycetota</taxon>
        <taxon>Actinomycetes</taxon>
        <taxon>Streptosporangiales</taxon>
        <taxon>Thermomonosporaceae</taxon>
        <taxon>Actinomadura</taxon>
    </lineage>
</organism>
<reference evidence="1 2" key="1">
    <citation type="submission" date="2021-07" db="EMBL/GenBank/DDBJ databases">
        <title>Actinomadura sp. PM05-2 isolated from lichen.</title>
        <authorList>
            <person name="Somphong A."/>
            <person name="Phongsopitanun W."/>
            <person name="Tanasupawat S."/>
            <person name="Peongsungnone V."/>
        </authorList>
    </citation>
    <scope>NUCLEOTIDE SEQUENCE [LARGE SCALE GENOMIC DNA]</scope>
    <source>
        <strain evidence="1 2">PM05-2</strain>
    </source>
</reference>
<evidence type="ECO:0000313" key="1">
    <source>
        <dbReference type="EMBL" id="MBW8482408.1"/>
    </source>
</evidence>
<dbReference type="RefSeq" id="WP_220164913.1">
    <property type="nucleotide sequence ID" value="NZ_JAIBOA010000004.1"/>
</dbReference>
<accession>A0ABS7FSB0</accession>
<protein>
    <recommendedName>
        <fullName evidence="3">CHAD domain-containing protein</fullName>
    </recommendedName>
</protein>
<proteinExistence type="predicted"/>
<keyword evidence="2" id="KW-1185">Reference proteome</keyword>
<evidence type="ECO:0000313" key="2">
    <source>
        <dbReference type="Proteomes" id="UP000774570"/>
    </source>
</evidence>
<gene>
    <name evidence="1" type="ORF">K1Y72_08545</name>
</gene>
<sequence length="92" mass="10325">MKHGEERGLLRAAAALARVRELYGGALTAPDEDAERRLYADLAVAAQRLSDEAQALAGEHARDRRPRTRTRLRRRIAGAERTADRIIHRTRG</sequence>
<dbReference type="EMBL" id="JAIBOA010000004">
    <property type="protein sequence ID" value="MBW8482408.1"/>
    <property type="molecule type" value="Genomic_DNA"/>
</dbReference>
<name>A0ABS7FSB0_9ACTN</name>
<comment type="caution">
    <text evidence="1">The sequence shown here is derived from an EMBL/GenBank/DDBJ whole genome shotgun (WGS) entry which is preliminary data.</text>
</comment>
<dbReference type="Proteomes" id="UP000774570">
    <property type="component" value="Unassembled WGS sequence"/>
</dbReference>